<dbReference type="PANTHER" id="PTHR23511:SF34">
    <property type="entry name" value="SYNAPTIC VESICLE GLYCOPROTEIN 2"/>
    <property type="match status" value="1"/>
</dbReference>
<dbReference type="SUPFAM" id="SSF53098">
    <property type="entry name" value="Ribonuclease H-like"/>
    <property type="match status" value="1"/>
</dbReference>
<keyword evidence="5 6" id="KW-0472">Membrane</keyword>
<evidence type="ECO:0000256" key="6">
    <source>
        <dbReference type="SAM" id="Phobius"/>
    </source>
</evidence>
<dbReference type="GO" id="GO:0016020">
    <property type="term" value="C:membrane"/>
    <property type="evidence" value="ECO:0007669"/>
    <property type="project" value="UniProtKB-SubCell"/>
</dbReference>
<proteinExistence type="predicted"/>
<dbReference type="SUPFAM" id="SSF103473">
    <property type="entry name" value="MFS general substrate transporter"/>
    <property type="match status" value="1"/>
</dbReference>
<dbReference type="OrthoDB" id="4139357at2759"/>
<dbReference type="InterPro" id="IPR036397">
    <property type="entry name" value="RNaseH_sf"/>
</dbReference>
<accession>A0A813D5W4</accession>
<protein>
    <recommendedName>
        <fullName evidence="7">Major facilitator superfamily (MFS) profile domain-containing protein</fullName>
    </recommendedName>
</protein>
<dbReference type="InterPro" id="IPR011990">
    <property type="entry name" value="TPR-like_helical_dom_sf"/>
</dbReference>
<feature type="transmembrane region" description="Helical" evidence="6">
    <location>
        <begin position="701"/>
        <end position="721"/>
    </location>
</feature>
<feature type="transmembrane region" description="Helical" evidence="6">
    <location>
        <begin position="852"/>
        <end position="877"/>
    </location>
</feature>
<feature type="transmembrane region" description="Helical" evidence="6">
    <location>
        <begin position="733"/>
        <end position="755"/>
    </location>
</feature>
<dbReference type="Gene3D" id="1.25.40.10">
    <property type="entry name" value="Tetratricopeptide repeat domain"/>
    <property type="match status" value="1"/>
</dbReference>
<evidence type="ECO:0000256" key="4">
    <source>
        <dbReference type="ARBA" id="ARBA00022989"/>
    </source>
</evidence>
<feature type="domain" description="Major facilitator superfamily (MFS) profile" evidence="7">
    <location>
        <begin position="610"/>
        <end position="1039"/>
    </location>
</feature>
<dbReference type="Gene3D" id="1.20.1250.20">
    <property type="entry name" value="MFS general substrate transporter like domains"/>
    <property type="match status" value="1"/>
</dbReference>
<dbReference type="InterPro" id="IPR020846">
    <property type="entry name" value="MFS_dom"/>
</dbReference>
<dbReference type="PROSITE" id="PS50850">
    <property type="entry name" value="MFS"/>
    <property type="match status" value="1"/>
</dbReference>
<evidence type="ECO:0000313" key="8">
    <source>
        <dbReference type="EMBL" id="CAE8580968.1"/>
    </source>
</evidence>
<feature type="transmembrane region" description="Helical" evidence="6">
    <location>
        <begin position="922"/>
        <end position="941"/>
    </location>
</feature>
<feature type="transmembrane region" description="Helical" evidence="6">
    <location>
        <begin position="889"/>
        <end position="915"/>
    </location>
</feature>
<dbReference type="Gene3D" id="3.30.420.10">
    <property type="entry name" value="Ribonuclease H-like superfamily/Ribonuclease H"/>
    <property type="match status" value="1"/>
</dbReference>
<keyword evidence="3 6" id="KW-0812">Transmembrane</keyword>
<organism evidence="8 9">
    <name type="scientific">Polarella glacialis</name>
    <name type="common">Dinoflagellate</name>
    <dbReference type="NCBI Taxonomy" id="89957"/>
    <lineage>
        <taxon>Eukaryota</taxon>
        <taxon>Sar</taxon>
        <taxon>Alveolata</taxon>
        <taxon>Dinophyceae</taxon>
        <taxon>Suessiales</taxon>
        <taxon>Suessiaceae</taxon>
        <taxon>Polarella</taxon>
    </lineage>
</organism>
<name>A0A813D5W4_POLGL</name>
<reference evidence="8" key="1">
    <citation type="submission" date="2021-02" db="EMBL/GenBank/DDBJ databases">
        <authorList>
            <person name="Dougan E. K."/>
            <person name="Rhodes N."/>
            <person name="Thang M."/>
            <person name="Chan C."/>
        </authorList>
    </citation>
    <scope>NUCLEOTIDE SEQUENCE</scope>
</reference>
<dbReference type="InterPro" id="IPR036259">
    <property type="entry name" value="MFS_trans_sf"/>
</dbReference>
<evidence type="ECO:0000256" key="3">
    <source>
        <dbReference type="ARBA" id="ARBA00022692"/>
    </source>
</evidence>
<dbReference type="GO" id="GO:0003676">
    <property type="term" value="F:nucleic acid binding"/>
    <property type="evidence" value="ECO:0007669"/>
    <property type="project" value="InterPro"/>
</dbReference>
<keyword evidence="2" id="KW-0813">Transport</keyword>
<keyword evidence="4 6" id="KW-1133">Transmembrane helix</keyword>
<feature type="transmembrane region" description="Helical" evidence="6">
    <location>
        <begin position="953"/>
        <end position="973"/>
    </location>
</feature>
<dbReference type="InterPro" id="IPR012337">
    <property type="entry name" value="RNaseH-like_sf"/>
</dbReference>
<dbReference type="Proteomes" id="UP000654075">
    <property type="component" value="Unassembled WGS sequence"/>
</dbReference>
<evidence type="ECO:0000256" key="5">
    <source>
        <dbReference type="ARBA" id="ARBA00023136"/>
    </source>
</evidence>
<feature type="transmembrane region" description="Helical" evidence="6">
    <location>
        <begin position="1016"/>
        <end position="1035"/>
    </location>
</feature>
<dbReference type="EMBL" id="CAJNNV010000001">
    <property type="protein sequence ID" value="CAE8580968.1"/>
    <property type="molecule type" value="Genomic_DNA"/>
</dbReference>
<gene>
    <name evidence="8" type="ORF">PGLA1383_LOCUS1</name>
</gene>
<feature type="transmembrane region" description="Helical" evidence="6">
    <location>
        <begin position="676"/>
        <end position="695"/>
    </location>
</feature>
<feature type="non-terminal residue" evidence="8">
    <location>
        <position position="1"/>
    </location>
</feature>
<comment type="caution">
    <text evidence="8">The sequence shown here is derived from an EMBL/GenBank/DDBJ whole genome shotgun (WGS) entry which is preliminary data.</text>
</comment>
<evidence type="ECO:0000256" key="1">
    <source>
        <dbReference type="ARBA" id="ARBA00004141"/>
    </source>
</evidence>
<keyword evidence="9" id="KW-1185">Reference proteome</keyword>
<evidence type="ECO:0000256" key="2">
    <source>
        <dbReference type="ARBA" id="ARBA00022448"/>
    </source>
</evidence>
<dbReference type="GO" id="GO:0022857">
    <property type="term" value="F:transmembrane transporter activity"/>
    <property type="evidence" value="ECO:0007669"/>
    <property type="project" value="InterPro"/>
</dbReference>
<dbReference type="PANTHER" id="PTHR23511">
    <property type="entry name" value="SYNAPTIC VESICLE GLYCOPROTEIN 2"/>
    <property type="match status" value="1"/>
</dbReference>
<sequence length="1067" mass="116553">GELHVSDPQGIQTFKQALQSADIQPGDVVMLFGTKASKSTDAKCRSRIKLACLLEGEYTDSNYVISQWIDLTKLNVWAAKSLDFSIQNLAIGLAGKLGHTPWGIDVSTWRKAGQGPGGQEVVVVGYDVCHLPDPHSARPTKDRVHVAAGMRVSSHEDSQVMSKLHWEVQAVAAENVPAAQLRRLIPTDFVKGKIVIIHRDGEFTMQELKSLEAYHAEVASSGTSFLLIEIVKFAGGSPRLYQGKGQAAQGSAILLSNSSALLVSSRSGMGTPNPLMLRMQRRLGSGVDTLDNFAWIRSVYDLSFMHHGSIYCAPRLTSSREEVKNGKTSKLATVLALRHKVYRMLARLLFTSLPLRSLFRSEAFSVAKARLSQSDEPEVPIKASQDFRAEAAAASREGARLLRRGDPREALRVLVTAQATLDALGEAPLSAGSEERAAAATLNAEVASSLGICHRRLQELGPAIRQLQKALRFHTDQSPASELKVLNTDLRTVVATHLNLATCHLEAEANMITIFATVASVKMHDFVMLAVAFHKVAEAHEGLKEWGKATFAYTRAHEATCWADPKGRSPGQMHPTEKKLAFVSNVRNEEKPTLPEVVEHIGMGRAQVRAAILGGGVWLADGSELLLISSVTQAVASEWELQSFMQGLIVTLVFFGLMLGNLMSGPCGSHFGRRQMILTSYIGIFVFSMLSSLASNTTELAIFRFAVGIAIGIGQPAWLAISAEITPSYWRMLMGAGTQSLFALCEVYTAVLMMLDDPTLQALHWRQLLRYGAIPSLVLAIFSFFCLEQSPSFLASTGQYDEAKKVLENMRRDNQADGVPVDFKLPQAAPRGEQTFVQLVKRHGKVIAGSHLLIPTMVVMYWCFVLNLTYYGCLFAFPQVLPSLVESSAASQLLVGALCEMPGTVAGLIVGLLVPRKTGIKFYLTMTTATMLMFIVGAHNLRKHWLMRIVTFAGYYGIKAVPNIGFVLIYQVSTELYPTEVRTSGSALCLAGGRVAATLSPLFYELVVEVTGNYLFFFLVIASLVLFNLYMIDLLPETANIVLKDDLPEEVLFQKPPCAQIEGSSSS</sequence>
<dbReference type="InterPro" id="IPR005828">
    <property type="entry name" value="MFS_sugar_transport-like"/>
</dbReference>
<dbReference type="Pfam" id="PF00083">
    <property type="entry name" value="Sugar_tr"/>
    <property type="match status" value="1"/>
</dbReference>
<dbReference type="SUPFAM" id="SSF48452">
    <property type="entry name" value="TPR-like"/>
    <property type="match status" value="1"/>
</dbReference>
<dbReference type="AlphaFoldDB" id="A0A813D5W4"/>
<comment type="subcellular location">
    <subcellularLocation>
        <location evidence="1">Membrane</location>
        <topology evidence="1">Multi-pass membrane protein</topology>
    </subcellularLocation>
</comment>
<feature type="transmembrane region" description="Helical" evidence="6">
    <location>
        <begin position="767"/>
        <end position="787"/>
    </location>
</feature>
<evidence type="ECO:0000259" key="7">
    <source>
        <dbReference type="PROSITE" id="PS50850"/>
    </source>
</evidence>
<evidence type="ECO:0000313" key="9">
    <source>
        <dbReference type="Proteomes" id="UP000654075"/>
    </source>
</evidence>